<evidence type="ECO:0000256" key="7">
    <source>
        <dbReference type="ARBA" id="ARBA00024033"/>
    </source>
</evidence>
<name>A0A0G1IWQ5_9BACT</name>
<comment type="similarity">
    <text evidence="7">Belongs to the glycosyltransferase 87 family.</text>
</comment>
<feature type="transmembrane region" description="Helical" evidence="8">
    <location>
        <begin position="111"/>
        <end position="130"/>
    </location>
</feature>
<evidence type="ECO:0000313" key="10">
    <source>
        <dbReference type="Proteomes" id="UP000034069"/>
    </source>
</evidence>
<dbReference type="InterPro" id="IPR018584">
    <property type="entry name" value="GT87"/>
</dbReference>
<gene>
    <name evidence="9" type="ORF">UW23_C0004G0005</name>
</gene>
<keyword evidence="6 8" id="KW-0472">Membrane</keyword>
<dbReference type="Pfam" id="PF09594">
    <property type="entry name" value="GT87"/>
    <property type="match status" value="1"/>
</dbReference>
<dbReference type="GO" id="GO:0005886">
    <property type="term" value="C:plasma membrane"/>
    <property type="evidence" value="ECO:0007669"/>
    <property type="project" value="UniProtKB-SubCell"/>
</dbReference>
<evidence type="ECO:0000256" key="2">
    <source>
        <dbReference type="ARBA" id="ARBA00022475"/>
    </source>
</evidence>
<evidence type="ECO:0000313" key="9">
    <source>
        <dbReference type="EMBL" id="KKT36222.1"/>
    </source>
</evidence>
<comment type="subcellular location">
    <subcellularLocation>
        <location evidence="1">Cell membrane</location>
        <topology evidence="1">Multi-pass membrane protein</topology>
    </subcellularLocation>
</comment>
<evidence type="ECO:0000256" key="8">
    <source>
        <dbReference type="SAM" id="Phobius"/>
    </source>
</evidence>
<dbReference type="Proteomes" id="UP000034069">
    <property type="component" value="Unassembled WGS sequence"/>
</dbReference>
<evidence type="ECO:0000256" key="6">
    <source>
        <dbReference type="ARBA" id="ARBA00023136"/>
    </source>
</evidence>
<dbReference type="GO" id="GO:0016758">
    <property type="term" value="F:hexosyltransferase activity"/>
    <property type="evidence" value="ECO:0007669"/>
    <property type="project" value="InterPro"/>
</dbReference>
<protein>
    <submittedName>
        <fullName evidence="9">Uncharacterized protein</fullName>
    </submittedName>
</protein>
<evidence type="ECO:0000256" key="4">
    <source>
        <dbReference type="ARBA" id="ARBA00022692"/>
    </source>
</evidence>
<evidence type="ECO:0000256" key="1">
    <source>
        <dbReference type="ARBA" id="ARBA00004651"/>
    </source>
</evidence>
<dbReference type="AlphaFoldDB" id="A0A0G1IWQ5"/>
<sequence>MSTTTNRGKVLIFFLLLLSVFAIRTISLTLRSDLQDYSYYLKAAQNLLSGQDPYFTYPTQVYPPASLLLFIPLSLLPPDLSKLLWTTISLISLFLALNIFSGYALKKDSNVFATIFFLISLQTFPVKYALAQGQVNFLVFLGYACIFHFLSQKKLHLTGLILSLIVILKVNPLLLIPYLILTKNTKSLPVFLLGLLSLNLYIDLLFPHPLNKSFLQSLVNMSTNYSGYYYNTSLAGLFIRLTNQQIAGILNLAFSGLVWILVFISSLKAKHNPLTFSLFLVAILLTSPITWQHYLFWSLPAFLILISHKQNKSTLFLTALSFSLINLNLKDPQKLSMTNPFYSHATFGLLLLFLILILENQRVGSHSHQSVS</sequence>
<evidence type="ECO:0000256" key="3">
    <source>
        <dbReference type="ARBA" id="ARBA00022679"/>
    </source>
</evidence>
<feature type="transmembrane region" description="Helical" evidence="8">
    <location>
        <begin position="279"/>
        <end position="306"/>
    </location>
</feature>
<feature type="transmembrane region" description="Helical" evidence="8">
    <location>
        <begin position="188"/>
        <end position="206"/>
    </location>
</feature>
<keyword evidence="5 8" id="KW-1133">Transmembrane helix</keyword>
<organism evidence="9 10">
    <name type="scientific">Candidatus Collierbacteria bacterium GW2011_GWA1_44_12</name>
    <dbReference type="NCBI Taxonomy" id="1618376"/>
    <lineage>
        <taxon>Bacteria</taxon>
        <taxon>Candidatus Collieribacteriota</taxon>
    </lineage>
</organism>
<evidence type="ECO:0000256" key="5">
    <source>
        <dbReference type="ARBA" id="ARBA00022989"/>
    </source>
</evidence>
<keyword evidence="4 8" id="KW-0812">Transmembrane</keyword>
<reference evidence="9 10" key="1">
    <citation type="journal article" date="2015" name="Nature">
        <title>rRNA introns, odd ribosomes, and small enigmatic genomes across a large radiation of phyla.</title>
        <authorList>
            <person name="Brown C.T."/>
            <person name="Hug L.A."/>
            <person name="Thomas B.C."/>
            <person name="Sharon I."/>
            <person name="Castelle C.J."/>
            <person name="Singh A."/>
            <person name="Wilkins M.J."/>
            <person name="Williams K.H."/>
            <person name="Banfield J.F."/>
        </authorList>
    </citation>
    <scope>NUCLEOTIDE SEQUENCE [LARGE SCALE GENOMIC DNA]</scope>
</reference>
<proteinExistence type="inferred from homology"/>
<feature type="transmembrane region" description="Helical" evidence="8">
    <location>
        <begin position="157"/>
        <end position="181"/>
    </location>
</feature>
<keyword evidence="3" id="KW-0808">Transferase</keyword>
<keyword evidence="2" id="KW-1003">Cell membrane</keyword>
<accession>A0A0G1IWQ5</accession>
<feature type="transmembrane region" description="Helical" evidence="8">
    <location>
        <begin position="83"/>
        <end position="105"/>
    </location>
</feature>
<feature type="transmembrane region" description="Helical" evidence="8">
    <location>
        <begin position="249"/>
        <end position="267"/>
    </location>
</feature>
<feature type="transmembrane region" description="Helical" evidence="8">
    <location>
        <begin position="341"/>
        <end position="358"/>
    </location>
</feature>
<comment type="caution">
    <text evidence="9">The sequence shown here is derived from an EMBL/GenBank/DDBJ whole genome shotgun (WGS) entry which is preliminary data.</text>
</comment>
<dbReference type="EMBL" id="LCHN01000004">
    <property type="protein sequence ID" value="KKT36222.1"/>
    <property type="molecule type" value="Genomic_DNA"/>
</dbReference>